<evidence type="ECO:0000313" key="3">
    <source>
        <dbReference type="Proteomes" id="UP000054721"/>
    </source>
</evidence>
<reference evidence="2 3" key="1">
    <citation type="submission" date="2015-05" db="EMBL/GenBank/DDBJ databases">
        <title>Evolution of Trichinella species and genotypes.</title>
        <authorList>
            <person name="Korhonen P.K."/>
            <person name="Edoardo P."/>
            <person name="Giuseppe L.R."/>
            <person name="Gasser R.B."/>
        </authorList>
    </citation>
    <scope>NUCLEOTIDE SEQUENCE [LARGE SCALE GENOMIC DNA]</scope>
    <source>
        <strain evidence="2">ISS10</strain>
    </source>
</reference>
<proteinExistence type="predicted"/>
<evidence type="ECO:0000313" key="2">
    <source>
        <dbReference type="EMBL" id="KRZ54827.1"/>
    </source>
</evidence>
<name>A0A0V1L5K9_9BILA</name>
<dbReference type="Proteomes" id="UP000054721">
    <property type="component" value="Unassembled WGS sequence"/>
</dbReference>
<dbReference type="EMBL" id="JYDW01000129">
    <property type="protein sequence ID" value="KRZ54827.1"/>
    <property type="molecule type" value="Genomic_DNA"/>
</dbReference>
<sequence>MPIRRPQQARYVHYYFSEKAMPCDGVKVDDLQSLMFFEILELVSLLTPMRPRTLTADQGVNSSCNRRIRDLVPNDFLKQPNHQDLKPQVDHKQSLDWSIQRI</sequence>
<feature type="region of interest" description="Disordered" evidence="1">
    <location>
        <begin position="78"/>
        <end position="102"/>
    </location>
</feature>
<evidence type="ECO:0000256" key="1">
    <source>
        <dbReference type="SAM" id="MobiDB-lite"/>
    </source>
</evidence>
<accession>A0A0V1L5K9</accession>
<dbReference type="AlphaFoldDB" id="A0A0V1L5K9"/>
<organism evidence="2 3">
    <name type="scientific">Trichinella nativa</name>
    <dbReference type="NCBI Taxonomy" id="6335"/>
    <lineage>
        <taxon>Eukaryota</taxon>
        <taxon>Metazoa</taxon>
        <taxon>Ecdysozoa</taxon>
        <taxon>Nematoda</taxon>
        <taxon>Enoplea</taxon>
        <taxon>Dorylaimia</taxon>
        <taxon>Trichinellida</taxon>
        <taxon>Trichinellidae</taxon>
        <taxon>Trichinella</taxon>
    </lineage>
</organism>
<protein>
    <submittedName>
        <fullName evidence="2">Uncharacterized protein</fullName>
    </submittedName>
</protein>
<keyword evidence="3" id="KW-1185">Reference proteome</keyword>
<comment type="caution">
    <text evidence="2">The sequence shown here is derived from an EMBL/GenBank/DDBJ whole genome shotgun (WGS) entry which is preliminary data.</text>
</comment>
<feature type="compositionally biased region" description="Basic and acidic residues" evidence="1">
    <location>
        <begin position="81"/>
        <end position="94"/>
    </location>
</feature>
<gene>
    <name evidence="2" type="ORF">T02_13669</name>
</gene>